<feature type="compositionally biased region" description="Low complexity" evidence="1">
    <location>
        <begin position="311"/>
        <end position="323"/>
    </location>
</feature>
<feature type="region of interest" description="Disordered" evidence="1">
    <location>
        <begin position="357"/>
        <end position="386"/>
    </location>
</feature>
<dbReference type="PRINTS" id="PR00250">
    <property type="entry name" value="GPCRSTE2"/>
</dbReference>
<evidence type="ECO:0000313" key="3">
    <source>
        <dbReference type="EMBL" id="ERT02898.1"/>
    </source>
</evidence>
<dbReference type="STRING" id="1391915.U7Q511"/>
<dbReference type="CDD" id="cd14939">
    <property type="entry name" value="7tmD_STE2"/>
    <property type="match status" value="1"/>
</dbReference>
<feature type="transmembrane region" description="Helical" evidence="2">
    <location>
        <begin position="83"/>
        <end position="103"/>
    </location>
</feature>
<gene>
    <name evidence="3" type="ORF">HMPREF1624_01202</name>
</gene>
<dbReference type="GO" id="GO:0004932">
    <property type="term" value="F:mating-type factor pheromone receptor activity"/>
    <property type="evidence" value="ECO:0007669"/>
    <property type="project" value="InterPro"/>
</dbReference>
<proteinExistence type="predicted"/>
<evidence type="ECO:0000256" key="1">
    <source>
        <dbReference type="SAM" id="MobiDB-lite"/>
    </source>
</evidence>
<evidence type="ECO:0000313" key="4">
    <source>
        <dbReference type="Proteomes" id="UP000018087"/>
    </source>
</evidence>
<keyword evidence="2" id="KW-0472">Membrane</keyword>
<feature type="region of interest" description="Disordered" evidence="1">
    <location>
        <begin position="412"/>
        <end position="431"/>
    </location>
</feature>
<feature type="transmembrane region" description="Helical" evidence="2">
    <location>
        <begin position="248"/>
        <end position="266"/>
    </location>
</feature>
<dbReference type="AlphaFoldDB" id="U7Q511"/>
<dbReference type="EMBL" id="KI440842">
    <property type="protein sequence ID" value="ERT02898.1"/>
    <property type="molecule type" value="Genomic_DNA"/>
</dbReference>
<feature type="compositionally biased region" description="Basic residues" evidence="1">
    <location>
        <begin position="358"/>
        <end position="369"/>
    </location>
</feature>
<feature type="region of interest" description="Disordered" evidence="1">
    <location>
        <begin position="305"/>
        <end position="337"/>
    </location>
</feature>
<dbReference type="eggNOG" id="ENOG502QTV4">
    <property type="taxonomic scope" value="Eukaryota"/>
</dbReference>
<feature type="transmembrane region" description="Helical" evidence="2">
    <location>
        <begin position="208"/>
        <end position="228"/>
    </location>
</feature>
<sequence length="472" mass="51001">MASSAPPAAGPASSPFDPFNQTFYLTGPDNTTVPVSVPQVDYIWHYIIGTSINYGSQIGACLLMLLVMLTLTSKSRFSRAATLINVASLLIGVIRCVLLAVYFTSSLTEFYALFVGDYSQVRRSDLCVSAVATFFSLPQLVLIEAALFLQAYSMIKMWPSLWRAVVLAMSVVVAVCAIGFKFASVVMRMRSTLTLDDSLDFWLVEVDLAFTATTIFWFCFIFIIRLVIHMWEYRSILPPMGSVSAMEVLVMTNGVLMLVPVIFAAIEINGLSSFESGSLVYTSVIVLLPLGSLIAQAMTRPDGYVQRTNTSGASGASGAHPGRNGSGHGGHGGAYSRAMTNTLNTLDTLDTVDSKTSIMHHHHHHHRNHSNGMSKTKANSGTWSHASDANSTNAMISGGIATQVRIQANQSTLGNTGMSGGSGAPNSHTRNNSLAAMEPVEKQLHDIDATPLSASDCRVWVDREVEVRRDMV</sequence>
<accession>U7Q511</accession>
<dbReference type="Proteomes" id="UP000018087">
    <property type="component" value="Unassembled WGS sequence"/>
</dbReference>
<evidence type="ECO:0008006" key="5">
    <source>
        <dbReference type="Google" id="ProtNLM"/>
    </source>
</evidence>
<feature type="transmembrane region" description="Helical" evidence="2">
    <location>
        <begin position="43"/>
        <end position="71"/>
    </location>
</feature>
<keyword evidence="2" id="KW-0812">Transmembrane</keyword>
<name>U7Q511_SPOS1</name>
<feature type="transmembrane region" description="Helical" evidence="2">
    <location>
        <begin position="128"/>
        <end position="149"/>
    </location>
</feature>
<keyword evidence="2" id="KW-1133">Transmembrane helix</keyword>
<dbReference type="PANTHER" id="PTHR28009">
    <property type="entry name" value="PHEROMONE ALPHA FACTOR RECEPTOR"/>
    <property type="match status" value="1"/>
</dbReference>
<reference evidence="4" key="1">
    <citation type="journal article" date="2014" name="Genome Announc.">
        <title>Genome sequence of the pathogenic fungus Sporothrix schenckii (ATCC 58251).</title>
        <authorList>
            <person name="Cuomo C.A."/>
            <person name="Rodriguez-Del Valle N."/>
            <person name="Perez-Sanchez L."/>
            <person name="Abouelleil A."/>
            <person name="Goldberg J."/>
            <person name="Young S."/>
            <person name="Zeng Q."/>
            <person name="Birren B.W."/>
        </authorList>
    </citation>
    <scope>NUCLEOTIDE SEQUENCE [LARGE SCALE GENOMIC DNA]</scope>
    <source>
        <strain evidence="4">ATCC 58251 / de Perez 2211183</strain>
    </source>
</reference>
<feature type="compositionally biased region" description="Polar residues" evidence="1">
    <location>
        <begin position="370"/>
        <end position="386"/>
    </location>
</feature>
<dbReference type="OrthoDB" id="5402633at2759"/>
<dbReference type="Gene3D" id="1.10.287.920">
    <property type="entry name" value="Pheromone alpha factor receptor"/>
    <property type="match status" value="1"/>
</dbReference>
<dbReference type="Pfam" id="PF02116">
    <property type="entry name" value="STE2"/>
    <property type="match status" value="1"/>
</dbReference>
<keyword evidence="4" id="KW-1185">Reference proteome</keyword>
<dbReference type="GO" id="GO:0038038">
    <property type="term" value="C:G protein-coupled receptor homodimeric complex"/>
    <property type="evidence" value="ECO:0007669"/>
    <property type="project" value="TreeGrafter"/>
</dbReference>
<feature type="transmembrane region" description="Helical" evidence="2">
    <location>
        <begin position="161"/>
        <end position="188"/>
    </location>
</feature>
<dbReference type="GO" id="GO:0000750">
    <property type="term" value="P:pheromone-dependent signal transduction involved in conjugation with cellular fusion"/>
    <property type="evidence" value="ECO:0007669"/>
    <property type="project" value="TreeGrafter"/>
</dbReference>
<evidence type="ECO:0000256" key="2">
    <source>
        <dbReference type="SAM" id="Phobius"/>
    </source>
</evidence>
<protein>
    <recommendedName>
        <fullName evidence="5">Pheromone receptor</fullName>
    </recommendedName>
</protein>
<dbReference type="HOGENOM" id="CLU_035056_0_1_1"/>
<dbReference type="InterPro" id="IPR027458">
    <property type="entry name" value="STE2_TM1-TM2_sf"/>
</dbReference>
<feature type="compositionally biased region" description="Gly residues" evidence="1">
    <location>
        <begin position="324"/>
        <end position="333"/>
    </location>
</feature>
<dbReference type="PANTHER" id="PTHR28009:SF1">
    <property type="entry name" value="PHEROMONE ALPHA FACTOR RECEPTOR"/>
    <property type="match status" value="1"/>
</dbReference>
<organism evidence="3 4">
    <name type="scientific">Sporothrix schenckii (strain ATCC 58251 / de Perez 2211183)</name>
    <name type="common">Rose-picker's disease fungus</name>
    <dbReference type="NCBI Taxonomy" id="1391915"/>
    <lineage>
        <taxon>Eukaryota</taxon>
        <taxon>Fungi</taxon>
        <taxon>Dikarya</taxon>
        <taxon>Ascomycota</taxon>
        <taxon>Pezizomycotina</taxon>
        <taxon>Sordariomycetes</taxon>
        <taxon>Sordariomycetidae</taxon>
        <taxon>Ophiostomatales</taxon>
        <taxon>Ophiostomataceae</taxon>
        <taxon>Sporothrix</taxon>
    </lineage>
</organism>
<dbReference type="InterPro" id="IPR000366">
    <property type="entry name" value="GPCR_STE2"/>
</dbReference>
<feature type="transmembrane region" description="Helical" evidence="2">
    <location>
        <begin position="278"/>
        <end position="298"/>
    </location>
</feature>